<evidence type="ECO:0000256" key="1">
    <source>
        <dbReference type="SAM" id="Phobius"/>
    </source>
</evidence>
<sequence length="102" mass="11826">MTDSIINQDFFNHMKESLKKHGDRLSKQEDNYNTRNLTCQESLEAVETPDNSLRERANFSWSKTSCSSKTTYRIGIGYLAWLNILLISYSIETNSGVTRIWL</sequence>
<organism evidence="2">
    <name type="scientific">Graphocephala atropunctata</name>
    <dbReference type="NCBI Taxonomy" id="36148"/>
    <lineage>
        <taxon>Eukaryota</taxon>
        <taxon>Metazoa</taxon>
        <taxon>Ecdysozoa</taxon>
        <taxon>Arthropoda</taxon>
        <taxon>Hexapoda</taxon>
        <taxon>Insecta</taxon>
        <taxon>Pterygota</taxon>
        <taxon>Neoptera</taxon>
        <taxon>Paraneoptera</taxon>
        <taxon>Hemiptera</taxon>
        <taxon>Auchenorrhyncha</taxon>
        <taxon>Membracoidea</taxon>
        <taxon>Cicadellidae</taxon>
        <taxon>Cicadellinae</taxon>
        <taxon>Cicadellini</taxon>
        <taxon>Graphocephala</taxon>
    </lineage>
</organism>
<keyword evidence="1" id="KW-0812">Transmembrane</keyword>
<accession>A0A1B6KK23</accession>
<keyword evidence="1" id="KW-0472">Membrane</keyword>
<protein>
    <submittedName>
        <fullName evidence="2">Uncharacterized protein</fullName>
    </submittedName>
</protein>
<evidence type="ECO:0000313" key="2">
    <source>
        <dbReference type="EMBL" id="JAT11790.1"/>
    </source>
</evidence>
<dbReference type="EMBL" id="GEBQ01028187">
    <property type="protein sequence ID" value="JAT11790.1"/>
    <property type="molecule type" value="Transcribed_RNA"/>
</dbReference>
<dbReference type="AlphaFoldDB" id="A0A1B6KK23"/>
<reference evidence="2" key="1">
    <citation type="submission" date="2015-11" db="EMBL/GenBank/DDBJ databases">
        <title>De novo transcriptome assembly of four potential Pierce s Disease insect vectors from Arizona vineyards.</title>
        <authorList>
            <person name="Tassone E.E."/>
        </authorList>
    </citation>
    <scope>NUCLEOTIDE SEQUENCE</scope>
</reference>
<feature type="transmembrane region" description="Helical" evidence="1">
    <location>
        <begin position="72"/>
        <end position="91"/>
    </location>
</feature>
<proteinExistence type="predicted"/>
<keyword evidence="1" id="KW-1133">Transmembrane helix</keyword>
<gene>
    <name evidence="2" type="ORF">g.25802</name>
</gene>
<name>A0A1B6KK23_9HEMI</name>